<evidence type="ECO:0000259" key="7">
    <source>
        <dbReference type="Pfam" id="PF06814"/>
    </source>
</evidence>
<feature type="domain" description="GOST seven transmembrane" evidence="7">
    <location>
        <begin position="87"/>
        <end position="151"/>
    </location>
</feature>
<reference evidence="8 9" key="1">
    <citation type="submission" date="2023-05" db="EMBL/GenBank/DDBJ databases">
        <title>B98-5 Cell Line De Novo Hybrid Assembly: An Optical Mapping Approach.</title>
        <authorList>
            <person name="Kananen K."/>
            <person name="Auerbach J.A."/>
            <person name="Kautto E."/>
            <person name="Blachly J.S."/>
        </authorList>
    </citation>
    <scope>NUCLEOTIDE SEQUENCE [LARGE SCALE GENOMIC DNA]</scope>
    <source>
        <strain evidence="8">B95-8</strain>
        <tissue evidence="8">Cell line</tissue>
    </source>
</reference>
<name>A0ABQ9WFM5_SAGOE</name>
<accession>A0ABQ9WFM5</accession>
<feature type="transmembrane region" description="Helical" evidence="6">
    <location>
        <begin position="129"/>
        <end position="151"/>
    </location>
</feature>
<proteinExistence type="predicted"/>
<keyword evidence="4 6" id="KW-1133">Transmembrane helix</keyword>
<keyword evidence="3" id="KW-0732">Signal</keyword>
<dbReference type="EMBL" id="JASSZA010000001">
    <property type="protein sequence ID" value="KAK2120451.1"/>
    <property type="molecule type" value="Genomic_DNA"/>
</dbReference>
<comment type="subcellular location">
    <subcellularLocation>
        <location evidence="1">Membrane</location>
        <topology evidence="1">Multi-pass membrane protein</topology>
    </subcellularLocation>
</comment>
<dbReference type="InterPro" id="IPR053937">
    <property type="entry name" value="GOST_TM"/>
</dbReference>
<protein>
    <recommendedName>
        <fullName evidence="7">GOST seven transmembrane domain-containing protein</fullName>
    </recommendedName>
</protein>
<organism evidence="8 9">
    <name type="scientific">Saguinus oedipus</name>
    <name type="common">Cotton-top tamarin</name>
    <name type="synonym">Oedipomidas oedipus</name>
    <dbReference type="NCBI Taxonomy" id="9490"/>
    <lineage>
        <taxon>Eukaryota</taxon>
        <taxon>Metazoa</taxon>
        <taxon>Chordata</taxon>
        <taxon>Craniata</taxon>
        <taxon>Vertebrata</taxon>
        <taxon>Euteleostomi</taxon>
        <taxon>Mammalia</taxon>
        <taxon>Eutheria</taxon>
        <taxon>Euarchontoglires</taxon>
        <taxon>Primates</taxon>
        <taxon>Haplorrhini</taxon>
        <taxon>Platyrrhini</taxon>
        <taxon>Cebidae</taxon>
        <taxon>Callitrichinae</taxon>
        <taxon>Saguinus</taxon>
    </lineage>
</organism>
<evidence type="ECO:0000256" key="1">
    <source>
        <dbReference type="ARBA" id="ARBA00004141"/>
    </source>
</evidence>
<gene>
    <name evidence="8" type="ORF">P7K49_001837</name>
</gene>
<evidence type="ECO:0000256" key="4">
    <source>
        <dbReference type="ARBA" id="ARBA00022989"/>
    </source>
</evidence>
<sequence>MSDSELQLFDFRSTTTTSPPRASLLKAGLLKGALLFITIALIGTGWAFIKHILSDKDKKIFMIVIPLQKEKFHLETSQIRALQILHAMRKCEGLPLQQVSQSVLANVAYIIIESTEEGTTEYGLWKDSLFLVDLLCCGAILFPVVWASSVLGNLHAVLHSVRRQIAPLTGEQITDDLGKVIDSLTRVSDGQSDIYKKHQQQMEKLALNPHAGELRRSRGSLWSQDAVFLGGELGEACSPLPESSQRWFGEGGAAPVV</sequence>
<dbReference type="Proteomes" id="UP001266305">
    <property type="component" value="Unassembled WGS sequence"/>
</dbReference>
<evidence type="ECO:0000256" key="2">
    <source>
        <dbReference type="ARBA" id="ARBA00022692"/>
    </source>
</evidence>
<feature type="transmembrane region" description="Helical" evidence="6">
    <location>
        <begin position="29"/>
        <end position="49"/>
    </location>
</feature>
<keyword evidence="2 6" id="KW-0812">Transmembrane</keyword>
<evidence type="ECO:0000256" key="5">
    <source>
        <dbReference type="ARBA" id="ARBA00023136"/>
    </source>
</evidence>
<evidence type="ECO:0000256" key="3">
    <source>
        <dbReference type="ARBA" id="ARBA00022729"/>
    </source>
</evidence>
<evidence type="ECO:0000313" key="9">
    <source>
        <dbReference type="Proteomes" id="UP001266305"/>
    </source>
</evidence>
<dbReference type="Pfam" id="PF06814">
    <property type="entry name" value="GOST_TM"/>
    <property type="match status" value="1"/>
</dbReference>
<keyword evidence="5 6" id="KW-0472">Membrane</keyword>
<dbReference type="PANTHER" id="PTHR21229">
    <property type="entry name" value="LUNG SEVEN TRANSMEMBRANE RECEPTOR"/>
    <property type="match status" value="1"/>
</dbReference>
<dbReference type="InterPro" id="IPR009637">
    <property type="entry name" value="GPR107/GPR108-like"/>
</dbReference>
<keyword evidence="9" id="KW-1185">Reference proteome</keyword>
<evidence type="ECO:0000313" key="8">
    <source>
        <dbReference type="EMBL" id="KAK2120451.1"/>
    </source>
</evidence>
<dbReference type="PANTHER" id="PTHR21229:SF12">
    <property type="entry name" value="PROTEIN GPR107"/>
    <property type="match status" value="1"/>
</dbReference>
<evidence type="ECO:0000256" key="6">
    <source>
        <dbReference type="SAM" id="Phobius"/>
    </source>
</evidence>
<comment type="caution">
    <text evidence="8">The sequence shown here is derived from an EMBL/GenBank/DDBJ whole genome shotgun (WGS) entry which is preliminary data.</text>
</comment>